<reference evidence="1 2" key="1">
    <citation type="submission" date="2019-10" db="EMBL/GenBank/DDBJ databases">
        <title>Streptomyces smaragdinus sp. nov. and Streptomyces fabii sp. nov., isolated from the gut of fungus growing-termite Macrotermes natalensis.</title>
        <authorList>
            <person name="Schwitalla J."/>
            <person name="Benndorf R."/>
            <person name="Martin K."/>
            <person name="De Beer W."/>
            <person name="Kaster A.-K."/>
            <person name="Vollmers J."/>
            <person name="Poulsen M."/>
            <person name="Beemelmanns C."/>
        </authorList>
    </citation>
    <scope>NUCLEOTIDE SEQUENCE [LARGE SCALE GENOMIC DNA]</scope>
    <source>
        <strain evidence="1 2">RB5</strain>
    </source>
</reference>
<dbReference type="EMBL" id="WEGJ01000028">
    <property type="protein sequence ID" value="MQY15111.1"/>
    <property type="molecule type" value="Genomic_DNA"/>
</dbReference>
<dbReference type="RefSeq" id="WP_153455938.1">
    <property type="nucleotide sequence ID" value="NZ_WEGJ01000028.1"/>
</dbReference>
<gene>
    <name evidence="1" type="ORF">SRB5_52890</name>
</gene>
<protein>
    <submittedName>
        <fullName evidence="1">Uncharacterized protein</fullName>
    </submittedName>
</protein>
<organism evidence="1 2">
    <name type="scientific">Streptomyces smaragdinus</name>
    <dbReference type="NCBI Taxonomy" id="2585196"/>
    <lineage>
        <taxon>Bacteria</taxon>
        <taxon>Bacillati</taxon>
        <taxon>Actinomycetota</taxon>
        <taxon>Actinomycetes</taxon>
        <taxon>Kitasatosporales</taxon>
        <taxon>Streptomycetaceae</taxon>
        <taxon>Streptomyces</taxon>
    </lineage>
</organism>
<comment type="caution">
    <text evidence="1">The sequence shown here is derived from an EMBL/GenBank/DDBJ whole genome shotgun (WGS) entry which is preliminary data.</text>
</comment>
<dbReference type="Proteomes" id="UP000466345">
    <property type="component" value="Unassembled WGS sequence"/>
</dbReference>
<evidence type="ECO:0000313" key="1">
    <source>
        <dbReference type="EMBL" id="MQY15111.1"/>
    </source>
</evidence>
<sequence length="190" mass="18960">MSAGELADAVRDAVGSAAATPAAANSRTNARRPASALTPIVLATAFTSTLVFMHTSESRAMDRQLPDHVVTSPAGLPATAAVRAASADGVTASVGVLRTSVLTLVSGAGDRWPQPSSAQGVSTVTGLPSVLDLDVRTGDLSALTPGTVALRSAHAAVGDRVKLRLPGRAVLRLPGGDPPAAQAKLASGEV</sequence>
<evidence type="ECO:0000313" key="2">
    <source>
        <dbReference type="Proteomes" id="UP000466345"/>
    </source>
</evidence>
<accession>A0A7K0CNX6</accession>
<name>A0A7K0CNX6_9ACTN</name>
<proteinExistence type="predicted"/>
<keyword evidence="2" id="KW-1185">Reference proteome</keyword>
<dbReference type="OrthoDB" id="3223244at2"/>
<dbReference type="AlphaFoldDB" id="A0A7K0CNX6"/>